<feature type="transmembrane region" description="Helical" evidence="5">
    <location>
        <begin position="84"/>
        <end position="104"/>
    </location>
</feature>
<dbReference type="STRING" id="118062.MCBB_1163"/>
<dbReference type="Proteomes" id="UP000094707">
    <property type="component" value="Chromosome I"/>
</dbReference>
<feature type="transmembrane region" description="Helical" evidence="5">
    <location>
        <begin position="279"/>
        <end position="299"/>
    </location>
</feature>
<evidence type="ECO:0000256" key="5">
    <source>
        <dbReference type="SAM" id="Phobius"/>
    </source>
</evidence>
<evidence type="ECO:0000256" key="1">
    <source>
        <dbReference type="ARBA" id="ARBA00004141"/>
    </source>
</evidence>
<accession>A0A1D3L257</accession>
<gene>
    <name evidence="7" type="primary">nanT2</name>
    <name evidence="7" type="ORF">MCBB_1163</name>
</gene>
<dbReference type="InterPro" id="IPR036259">
    <property type="entry name" value="MFS_trans_sf"/>
</dbReference>
<feature type="transmembrane region" description="Helical" evidence="5">
    <location>
        <begin position="400"/>
        <end position="419"/>
    </location>
</feature>
<evidence type="ECO:0000313" key="7">
    <source>
        <dbReference type="EMBL" id="SCG85721.1"/>
    </source>
</evidence>
<dbReference type="SUPFAM" id="SSF103473">
    <property type="entry name" value="MFS general substrate transporter"/>
    <property type="match status" value="1"/>
</dbReference>
<dbReference type="InterPro" id="IPR020846">
    <property type="entry name" value="MFS_dom"/>
</dbReference>
<keyword evidence="3 5" id="KW-1133">Transmembrane helix</keyword>
<dbReference type="GO" id="GO:0046943">
    <property type="term" value="F:carboxylic acid transmembrane transporter activity"/>
    <property type="evidence" value="ECO:0007669"/>
    <property type="project" value="TreeGrafter"/>
</dbReference>
<dbReference type="GO" id="GO:0005886">
    <property type="term" value="C:plasma membrane"/>
    <property type="evidence" value="ECO:0007669"/>
    <property type="project" value="TreeGrafter"/>
</dbReference>
<dbReference type="KEGG" id="mcub:MCBB_1163"/>
<dbReference type="PATRIC" id="fig|129848.4.peg.1174"/>
<feature type="transmembrane region" description="Helical" evidence="5">
    <location>
        <begin position="311"/>
        <end position="330"/>
    </location>
</feature>
<protein>
    <submittedName>
        <fullName evidence="7">Putative sialic acid transporter 2</fullName>
    </submittedName>
</protein>
<dbReference type="OrthoDB" id="117970at2157"/>
<name>A0A1D3L257_9EURY</name>
<dbReference type="PROSITE" id="PS50850">
    <property type="entry name" value="MFS"/>
    <property type="match status" value="1"/>
</dbReference>
<comment type="subcellular location">
    <subcellularLocation>
        <location evidence="1">Membrane</location>
        <topology evidence="1">Multi-pass membrane protein</topology>
    </subcellularLocation>
</comment>
<organism evidence="7 8">
    <name type="scientific">Methanobacterium congolense</name>
    <dbReference type="NCBI Taxonomy" id="118062"/>
    <lineage>
        <taxon>Archaea</taxon>
        <taxon>Methanobacteriati</taxon>
        <taxon>Methanobacteriota</taxon>
        <taxon>Methanomada group</taxon>
        <taxon>Methanobacteria</taxon>
        <taxon>Methanobacteriales</taxon>
        <taxon>Methanobacteriaceae</taxon>
        <taxon>Methanobacterium</taxon>
    </lineage>
</organism>
<sequence length="431" mass="48214">MTDLMLNQYKKPIKTHYKILGLSWAGWIFDFYDLILFTFLIIPIGVELHLSKLMLSYALGISLAATAIGGVIFGFLADRYGRRAVLQLTIVVYSIGTFLCGFSTSLESLILFRIITGLGVGGEWATGQTYIGETFPPHLRGRYGSIMQTGAPLGIALASVVGGLLEPTLGWRGCFFLSVIPAFIVIYIRRGLPESDLWLKEKEERTKNILKIAKKGLKDKIPEKRELNRFSMLFSREYRKEFILALLLAVLGLSAYWFTYSWMPDYLYSQRHFSMTKSALWIIVTQIGGFLGYLSFGFVADKIGRRPAYSIYCFIMALGLVMITLLWNLVVAYPPVILTFMFLVGFGTGFFGGYGPLFSELFPTAIRNTASGSAFNLGRGAQFITPIIIAAIATKYDLSLGIFLAAVFAVATGLWIWMFPETRGRNLEELE</sequence>
<dbReference type="InterPro" id="IPR005828">
    <property type="entry name" value="MFS_sugar_transport-like"/>
</dbReference>
<evidence type="ECO:0000256" key="4">
    <source>
        <dbReference type="ARBA" id="ARBA00023136"/>
    </source>
</evidence>
<evidence type="ECO:0000259" key="6">
    <source>
        <dbReference type="PROSITE" id="PS50850"/>
    </source>
</evidence>
<dbReference type="Pfam" id="PF00083">
    <property type="entry name" value="Sugar_tr"/>
    <property type="match status" value="1"/>
</dbReference>
<keyword evidence="4 5" id="KW-0472">Membrane</keyword>
<keyword evidence="8" id="KW-1185">Reference proteome</keyword>
<dbReference type="GeneID" id="30412008"/>
<dbReference type="PANTHER" id="PTHR23508">
    <property type="entry name" value="CARBOXYLIC ACID TRANSPORTER PROTEIN HOMOLOG"/>
    <property type="match status" value="1"/>
</dbReference>
<dbReference type="PANTHER" id="PTHR23508:SF10">
    <property type="entry name" value="CARBOXYLIC ACID TRANSPORTER PROTEIN HOMOLOG"/>
    <property type="match status" value="1"/>
</dbReference>
<dbReference type="AlphaFoldDB" id="A0A1D3L257"/>
<evidence type="ECO:0000256" key="3">
    <source>
        <dbReference type="ARBA" id="ARBA00022989"/>
    </source>
</evidence>
<feature type="transmembrane region" description="Helical" evidence="5">
    <location>
        <begin position="21"/>
        <end position="42"/>
    </location>
</feature>
<evidence type="ECO:0000313" key="8">
    <source>
        <dbReference type="Proteomes" id="UP000094707"/>
    </source>
</evidence>
<dbReference type="Gene3D" id="1.20.1250.20">
    <property type="entry name" value="MFS general substrate transporter like domains"/>
    <property type="match status" value="1"/>
</dbReference>
<keyword evidence="2 5" id="KW-0812">Transmembrane</keyword>
<feature type="domain" description="Major facilitator superfamily (MFS) profile" evidence="6">
    <location>
        <begin position="19"/>
        <end position="423"/>
    </location>
</feature>
<dbReference type="RefSeq" id="WP_071906852.1">
    <property type="nucleotide sequence ID" value="NZ_LT607756.1"/>
</dbReference>
<evidence type="ECO:0000256" key="2">
    <source>
        <dbReference type="ARBA" id="ARBA00022692"/>
    </source>
</evidence>
<proteinExistence type="predicted"/>
<feature type="transmembrane region" description="Helical" evidence="5">
    <location>
        <begin position="242"/>
        <end position="259"/>
    </location>
</feature>
<dbReference type="PROSITE" id="PS00217">
    <property type="entry name" value="SUGAR_TRANSPORT_2"/>
    <property type="match status" value="1"/>
</dbReference>
<feature type="transmembrane region" description="Helical" evidence="5">
    <location>
        <begin position="336"/>
        <end position="357"/>
    </location>
</feature>
<feature type="transmembrane region" description="Helical" evidence="5">
    <location>
        <begin position="54"/>
        <end position="77"/>
    </location>
</feature>
<dbReference type="InterPro" id="IPR005829">
    <property type="entry name" value="Sugar_transporter_CS"/>
</dbReference>
<dbReference type="EMBL" id="LT607756">
    <property type="protein sequence ID" value="SCG85721.1"/>
    <property type="molecule type" value="Genomic_DNA"/>
</dbReference>
<reference evidence="7 8" key="1">
    <citation type="submission" date="2016-08" db="EMBL/GenBank/DDBJ databases">
        <authorList>
            <person name="Seilhamer J.J."/>
        </authorList>
    </citation>
    <scope>NUCLEOTIDE SEQUENCE [LARGE SCALE GENOMIC DNA]</scope>
    <source>
        <strain evidence="7">Buetzberg</strain>
    </source>
</reference>
<feature type="transmembrane region" description="Helical" evidence="5">
    <location>
        <begin position="169"/>
        <end position="188"/>
    </location>
</feature>